<sequence length="306" mass="30972">MPAAPTPTPAPTAPAADRPVGVVDVGGSHVTAALAVGTGPFRLQDRRTSALDPAAPREELLDALAAAAAPLAASSWTVALPGPFDYARGRGDFADVAKFASLAGVDLRAALAGRLGVAGAEVRFVNDAVAYGLGEWSDRGAPAGRFVCLTLGTGVGSAWLADGEPVEDGPDVPPHGWAHLLTVDGGPLEDTVSTRALVAAHRRRTGVSTDVRGIAEAVRAGDADARATWDPTFHALGRAVGPSLQRFGTTRLVVGGAIARSFDLLEGPLAAGIADSGAEVPPLSAATLQEDAPLVGAAVWRARQDG</sequence>
<keyword evidence="3" id="KW-1185">Reference proteome</keyword>
<dbReference type="GO" id="GO:0004340">
    <property type="term" value="F:glucokinase activity"/>
    <property type="evidence" value="ECO:0007669"/>
    <property type="project" value="UniProtKB-EC"/>
</dbReference>
<dbReference type="RefSeq" id="WP_210052596.1">
    <property type="nucleotide sequence ID" value="NZ_JAGIOB010000001.1"/>
</dbReference>
<dbReference type="SUPFAM" id="SSF53067">
    <property type="entry name" value="Actin-like ATPase domain"/>
    <property type="match status" value="1"/>
</dbReference>
<proteinExistence type="inferred from homology"/>
<reference evidence="2 3" key="1">
    <citation type="submission" date="2021-03" db="EMBL/GenBank/DDBJ databases">
        <title>Sequencing the genomes of 1000 actinobacteria strains.</title>
        <authorList>
            <person name="Klenk H.-P."/>
        </authorList>
    </citation>
    <scope>NUCLEOTIDE SEQUENCE [LARGE SCALE GENOMIC DNA]</scope>
    <source>
        <strain evidence="2 3">DSM 12936</strain>
    </source>
</reference>
<dbReference type="InterPro" id="IPR043129">
    <property type="entry name" value="ATPase_NBD"/>
</dbReference>
<keyword evidence="2" id="KW-0808">Transferase</keyword>
<dbReference type="Pfam" id="PF00480">
    <property type="entry name" value="ROK"/>
    <property type="match status" value="1"/>
</dbReference>
<name>A0ABS4Z3A2_9ACTN</name>
<dbReference type="Proteomes" id="UP000758168">
    <property type="component" value="Unassembled WGS sequence"/>
</dbReference>
<evidence type="ECO:0000313" key="3">
    <source>
        <dbReference type="Proteomes" id="UP000758168"/>
    </source>
</evidence>
<comment type="caution">
    <text evidence="2">The sequence shown here is derived from an EMBL/GenBank/DDBJ whole genome shotgun (WGS) entry which is preliminary data.</text>
</comment>
<dbReference type="Gene3D" id="3.30.420.40">
    <property type="match status" value="2"/>
</dbReference>
<accession>A0ABS4Z3A2</accession>
<organism evidence="2 3">
    <name type="scientific">Microlunatus capsulatus</name>
    <dbReference type="NCBI Taxonomy" id="99117"/>
    <lineage>
        <taxon>Bacteria</taxon>
        <taxon>Bacillati</taxon>
        <taxon>Actinomycetota</taxon>
        <taxon>Actinomycetes</taxon>
        <taxon>Propionibacteriales</taxon>
        <taxon>Propionibacteriaceae</taxon>
        <taxon>Microlunatus</taxon>
    </lineage>
</organism>
<evidence type="ECO:0000313" key="2">
    <source>
        <dbReference type="EMBL" id="MBP2415522.1"/>
    </source>
</evidence>
<evidence type="ECO:0000256" key="1">
    <source>
        <dbReference type="ARBA" id="ARBA00006479"/>
    </source>
</evidence>
<dbReference type="PANTHER" id="PTHR18964:SF169">
    <property type="entry name" value="N-ACETYLMANNOSAMINE KINASE"/>
    <property type="match status" value="1"/>
</dbReference>
<gene>
    <name evidence="2" type="ORF">JOF54_000444</name>
</gene>
<dbReference type="PANTHER" id="PTHR18964">
    <property type="entry name" value="ROK (REPRESSOR, ORF, KINASE) FAMILY"/>
    <property type="match status" value="1"/>
</dbReference>
<dbReference type="EMBL" id="JAGIOB010000001">
    <property type="protein sequence ID" value="MBP2415522.1"/>
    <property type="molecule type" value="Genomic_DNA"/>
</dbReference>
<dbReference type="EC" id="2.7.1.2" evidence="2"/>
<comment type="similarity">
    <text evidence="1">Belongs to the ROK (NagC/XylR) family.</text>
</comment>
<protein>
    <submittedName>
        <fullName evidence="2">Glucokinase</fullName>
        <ecNumber evidence="2">2.7.1.2</ecNumber>
    </submittedName>
</protein>
<dbReference type="InterPro" id="IPR000600">
    <property type="entry name" value="ROK"/>
</dbReference>